<feature type="domain" description="Amine oxidase" evidence="2">
    <location>
        <begin position="50"/>
        <end position="306"/>
    </location>
</feature>
<dbReference type="Proteomes" id="UP000295701">
    <property type="component" value="Unassembled WGS sequence"/>
</dbReference>
<proteinExistence type="inferred from homology"/>
<dbReference type="AlphaFoldDB" id="A0A4R6AAZ8"/>
<dbReference type="Pfam" id="PF01593">
    <property type="entry name" value="Amino_oxidase"/>
    <property type="match status" value="1"/>
</dbReference>
<comment type="caution">
    <text evidence="3">The sequence shown here is derived from an EMBL/GenBank/DDBJ whole genome shotgun (WGS) entry which is preliminary data.</text>
</comment>
<evidence type="ECO:0000313" key="3">
    <source>
        <dbReference type="EMBL" id="TDL81111.1"/>
    </source>
</evidence>
<reference evidence="3 4" key="1">
    <citation type="submission" date="2019-03" db="EMBL/GenBank/DDBJ databases">
        <title>Primorskyibacter sp. SS33 isolated from sediments.</title>
        <authorList>
            <person name="Xunke S."/>
        </authorList>
    </citation>
    <scope>NUCLEOTIDE SEQUENCE [LARGE SCALE GENOMIC DNA]</scope>
    <source>
        <strain evidence="3 4">SS33</strain>
    </source>
</reference>
<evidence type="ECO:0000256" key="1">
    <source>
        <dbReference type="ARBA" id="ARBA00006046"/>
    </source>
</evidence>
<accession>A0A4R6AAZ8</accession>
<dbReference type="SUPFAM" id="SSF51905">
    <property type="entry name" value="FAD/NAD(P)-binding domain"/>
    <property type="match status" value="1"/>
</dbReference>
<dbReference type="Gene3D" id="3.50.50.60">
    <property type="entry name" value="FAD/NAD(P)-binding domain"/>
    <property type="match status" value="1"/>
</dbReference>
<dbReference type="OrthoDB" id="7495318at2"/>
<sequence length="475" mass="50986">MSGRGTDAPFGAARRGIATMVVHPQPVQPDPAATAQIRPSEAVIVLGAGIAGISAADRLARAGCAVTVIDASPRIGGAHRSTEIGPYTFDAGSIFYEEEAAIFSLLPSLRETCPAVRRVQRRIAPDGSLRHYPLEPRDLLAWPRARLARIAAEMATGRLRHRDDGTLRAAMNRRLGRALPAWTGLDHYAMRFNRMAPERIDAAFFVDRMAFVERRTRWRALAAWGWGLARPPAPAPRAPLRVRPAEGFDRVWTPMRAALEARGVRFALGRPVEAVTISDSGACVTAGGETFRAARAVGAMPIDALHRAATGTPSGLRALDLMTLFVSAGALHEGAGNVLFNFHAEGRWKRATVYSRLYPERRGARDFMAVEITLPPGAAPDPEAAFADTARHLGALGLAGDLRLEGVDVIESAYPLYELGFAATRDAAIARIVAAGVIPVGRQGRFDYLPTSSGVIRRTLSQLDRAGLPTPASPA</sequence>
<dbReference type="RefSeq" id="WP_133396390.1">
    <property type="nucleotide sequence ID" value="NZ_SNAA01000006.1"/>
</dbReference>
<dbReference type="PANTHER" id="PTHR43734">
    <property type="entry name" value="PHYTOENE DESATURASE"/>
    <property type="match status" value="1"/>
</dbReference>
<keyword evidence="4" id="KW-1185">Reference proteome</keyword>
<dbReference type="PANTHER" id="PTHR43734:SF1">
    <property type="entry name" value="PHYTOENE DESATURASE"/>
    <property type="match status" value="1"/>
</dbReference>
<organism evidence="3 4">
    <name type="scientific">Palleronia sediminis</name>
    <dbReference type="NCBI Taxonomy" id="2547833"/>
    <lineage>
        <taxon>Bacteria</taxon>
        <taxon>Pseudomonadati</taxon>
        <taxon>Pseudomonadota</taxon>
        <taxon>Alphaproteobacteria</taxon>
        <taxon>Rhodobacterales</taxon>
        <taxon>Roseobacteraceae</taxon>
        <taxon>Palleronia</taxon>
    </lineage>
</organism>
<dbReference type="PRINTS" id="PR00419">
    <property type="entry name" value="ADXRDTASE"/>
</dbReference>
<evidence type="ECO:0000313" key="4">
    <source>
        <dbReference type="Proteomes" id="UP000295701"/>
    </source>
</evidence>
<evidence type="ECO:0000259" key="2">
    <source>
        <dbReference type="Pfam" id="PF01593"/>
    </source>
</evidence>
<dbReference type="EMBL" id="SNAA01000006">
    <property type="protein sequence ID" value="TDL81111.1"/>
    <property type="molecule type" value="Genomic_DNA"/>
</dbReference>
<name>A0A4R6AAZ8_9RHOB</name>
<dbReference type="GO" id="GO:0016491">
    <property type="term" value="F:oxidoreductase activity"/>
    <property type="evidence" value="ECO:0007669"/>
    <property type="project" value="InterPro"/>
</dbReference>
<dbReference type="InterPro" id="IPR036188">
    <property type="entry name" value="FAD/NAD-bd_sf"/>
</dbReference>
<dbReference type="InterPro" id="IPR002937">
    <property type="entry name" value="Amino_oxidase"/>
</dbReference>
<comment type="similarity">
    <text evidence="1">Belongs to the carotenoid/retinoid oxidoreductase family.</text>
</comment>
<gene>
    <name evidence="3" type="ORF">E2L08_07170</name>
</gene>
<protein>
    <recommendedName>
        <fullName evidence="2">Amine oxidase domain-containing protein</fullName>
    </recommendedName>
</protein>